<evidence type="ECO:0000313" key="1">
    <source>
        <dbReference type="EMBL" id="DAD75388.1"/>
    </source>
</evidence>
<dbReference type="EMBL" id="BK014781">
    <property type="protein sequence ID" value="DAD75388.1"/>
    <property type="molecule type" value="Genomic_DNA"/>
</dbReference>
<reference evidence="1" key="1">
    <citation type="journal article" date="2021" name="Proc. Natl. Acad. Sci. U.S.A.">
        <title>A Catalog of Tens of Thousands of Viruses from Human Metagenomes Reveals Hidden Associations with Chronic Diseases.</title>
        <authorList>
            <person name="Tisza M.J."/>
            <person name="Buck C.B."/>
        </authorList>
    </citation>
    <scope>NUCLEOTIDE SEQUENCE</scope>
    <source>
        <strain evidence="1">Ct7oE3</strain>
    </source>
</reference>
<accession>A0A8S5LZI7</accession>
<name>A0A8S5LZI7_9CAUD</name>
<sequence>MQKQSHRYMCIVTTYVNYANLFLNHKIYILEMLTRVPKNIIFHLIAYLS</sequence>
<organism evidence="1">
    <name type="scientific">Caudovirales sp. ct7oE3</name>
    <dbReference type="NCBI Taxonomy" id="2826768"/>
    <lineage>
        <taxon>Viruses</taxon>
        <taxon>Duplodnaviria</taxon>
        <taxon>Heunggongvirae</taxon>
        <taxon>Uroviricota</taxon>
        <taxon>Caudoviricetes</taxon>
    </lineage>
</organism>
<proteinExistence type="predicted"/>
<protein>
    <submittedName>
        <fullName evidence="1">Uncharacterized protein</fullName>
    </submittedName>
</protein>